<gene>
    <name evidence="7" type="ORF">DPCES_4596</name>
</gene>
<dbReference type="Pfam" id="PF00933">
    <property type="entry name" value="Glyco_hydro_3"/>
    <property type="match status" value="1"/>
</dbReference>
<feature type="region of interest" description="Disordered" evidence="4">
    <location>
        <begin position="32"/>
        <end position="57"/>
    </location>
</feature>
<reference evidence="7" key="1">
    <citation type="submission" date="2014-07" db="EMBL/GenBank/DDBJ databases">
        <authorList>
            <person name="Hornung V.Bastian."/>
        </authorList>
    </citation>
    <scope>NUCLEOTIDE SEQUENCE</scope>
    <source>
        <strain evidence="7">PCE-S</strain>
    </source>
</reference>
<feature type="domain" description="Glycoside hydrolase family 3 N-terminal" evidence="6">
    <location>
        <begin position="69"/>
        <end position="391"/>
    </location>
</feature>
<evidence type="ECO:0000256" key="2">
    <source>
        <dbReference type="ARBA" id="ARBA00022801"/>
    </source>
</evidence>
<dbReference type="GO" id="GO:0005975">
    <property type="term" value="P:carbohydrate metabolic process"/>
    <property type="evidence" value="ECO:0007669"/>
    <property type="project" value="InterPro"/>
</dbReference>
<evidence type="ECO:0000256" key="1">
    <source>
        <dbReference type="ARBA" id="ARBA00005336"/>
    </source>
</evidence>
<dbReference type="GO" id="GO:0009254">
    <property type="term" value="P:peptidoglycan turnover"/>
    <property type="evidence" value="ECO:0007669"/>
    <property type="project" value="TreeGrafter"/>
</dbReference>
<evidence type="ECO:0000259" key="6">
    <source>
        <dbReference type="Pfam" id="PF00933"/>
    </source>
</evidence>
<dbReference type="GO" id="GO:0004553">
    <property type="term" value="F:hydrolase activity, hydrolyzing O-glycosyl compounds"/>
    <property type="evidence" value="ECO:0007669"/>
    <property type="project" value="InterPro"/>
</dbReference>
<dbReference type="NCBIfam" id="NF003740">
    <property type="entry name" value="PRK05337.1"/>
    <property type="match status" value="1"/>
</dbReference>
<dbReference type="InterPro" id="IPR050226">
    <property type="entry name" value="NagZ_Beta-hexosaminidase"/>
</dbReference>
<proteinExistence type="inferred from homology"/>
<keyword evidence="5" id="KW-1133">Transmembrane helix</keyword>
<dbReference type="InterPro" id="IPR001764">
    <property type="entry name" value="Glyco_hydro_3_N"/>
</dbReference>
<dbReference type="InterPro" id="IPR019800">
    <property type="entry name" value="Glyco_hydro_3_AS"/>
</dbReference>
<name>A0A098B7Y5_DESHA</name>
<evidence type="ECO:0000256" key="5">
    <source>
        <dbReference type="SAM" id="Phobius"/>
    </source>
</evidence>
<sequence>MGKRTIAIFVIIIAALVLGFLFLSQRLNPQEGNLPIPGQHDQQGNNNPAEPSEKPPEIDPLQERIQAMTLEEKVGQLVMVGVDGYEINANAQQLIENYHVGGFVLLKKNVRDSGQMLNLINTLKETNGVNRIPLFLALDEEGGRISRMPAEFKKMPSSQQVGAQNSGALGKKMGEILGREVKGFGMNVNFAPVLDIFSNPKNKVIGDRAFGSNPELVSKVGIQAMGGIQEQGIISVVKHFPGHGDTSVDSHVGLPRVDYDLERLRNFELRPFAEAIANDVDAIMLAHILLPKLDPDYPASFSEVLIRDILRKEMDYNGVVITDDMTMGAIVENYNIGEAAVKSILAGSDIVLVCHDFAKEEAVLKEILHAAETGKIPADRIDESVYRVLKLKEKYALADRQKESVDVQGINAEIEQFYKDYPALKG</sequence>
<evidence type="ECO:0000256" key="4">
    <source>
        <dbReference type="SAM" id="MobiDB-lite"/>
    </source>
</evidence>
<dbReference type="PATRIC" id="fig|49338.4.peg.4944"/>
<dbReference type="InterPro" id="IPR036962">
    <property type="entry name" value="Glyco_hydro_3_N_sf"/>
</dbReference>
<dbReference type="InterPro" id="IPR017853">
    <property type="entry name" value="GH"/>
</dbReference>
<dbReference type="AlphaFoldDB" id="A0A098B7Y5"/>
<keyword evidence="5" id="KW-0812">Transmembrane</keyword>
<keyword evidence="5" id="KW-0472">Membrane</keyword>
<dbReference type="Gene3D" id="3.20.20.300">
    <property type="entry name" value="Glycoside hydrolase, family 3, N-terminal domain"/>
    <property type="match status" value="1"/>
</dbReference>
<keyword evidence="3" id="KW-0326">Glycosidase</keyword>
<dbReference type="SUPFAM" id="SSF51445">
    <property type="entry name" value="(Trans)glycosidases"/>
    <property type="match status" value="1"/>
</dbReference>
<dbReference type="PROSITE" id="PS00775">
    <property type="entry name" value="GLYCOSYL_HYDROL_F3"/>
    <property type="match status" value="1"/>
</dbReference>
<feature type="transmembrane region" description="Helical" evidence="5">
    <location>
        <begin position="6"/>
        <end position="23"/>
    </location>
</feature>
<dbReference type="RefSeq" id="WP_144676843.1">
    <property type="nucleotide sequence ID" value="NZ_LK996017.1"/>
</dbReference>
<evidence type="ECO:0000313" key="7">
    <source>
        <dbReference type="EMBL" id="CDX04482.1"/>
    </source>
</evidence>
<evidence type="ECO:0000256" key="3">
    <source>
        <dbReference type="ARBA" id="ARBA00023295"/>
    </source>
</evidence>
<dbReference type="EMBL" id="LK996017">
    <property type="protein sequence ID" value="CDX04482.1"/>
    <property type="molecule type" value="Genomic_DNA"/>
</dbReference>
<accession>A0A098B7Y5</accession>
<protein>
    <submittedName>
        <fullName evidence="7">Beta-hexosaminidase A</fullName>
    </submittedName>
</protein>
<organism evidence="7">
    <name type="scientific">Desulfitobacterium hafniense</name>
    <name type="common">Desulfitobacterium frappieri</name>
    <dbReference type="NCBI Taxonomy" id="49338"/>
    <lineage>
        <taxon>Bacteria</taxon>
        <taxon>Bacillati</taxon>
        <taxon>Bacillota</taxon>
        <taxon>Clostridia</taxon>
        <taxon>Eubacteriales</taxon>
        <taxon>Desulfitobacteriaceae</taxon>
        <taxon>Desulfitobacterium</taxon>
    </lineage>
</organism>
<dbReference type="PANTHER" id="PTHR30480">
    <property type="entry name" value="BETA-HEXOSAMINIDASE-RELATED"/>
    <property type="match status" value="1"/>
</dbReference>
<comment type="similarity">
    <text evidence="1">Belongs to the glycosyl hydrolase 3 family.</text>
</comment>
<keyword evidence="2" id="KW-0378">Hydrolase</keyword>
<feature type="compositionally biased region" description="Polar residues" evidence="4">
    <location>
        <begin position="40"/>
        <end position="49"/>
    </location>
</feature>
<dbReference type="PANTHER" id="PTHR30480:SF16">
    <property type="entry name" value="GLYCOSIDE HYDROLASE FAMILY 3 DOMAIN PROTEIN"/>
    <property type="match status" value="1"/>
</dbReference>